<dbReference type="InterPro" id="IPR029058">
    <property type="entry name" value="AB_hydrolase_fold"/>
</dbReference>
<dbReference type="Proteomes" id="UP001217089">
    <property type="component" value="Unassembled WGS sequence"/>
</dbReference>
<organism evidence="1 2">
    <name type="scientific">Tegillarca granosa</name>
    <name type="common">Malaysian cockle</name>
    <name type="synonym">Anadara granosa</name>
    <dbReference type="NCBI Taxonomy" id="220873"/>
    <lineage>
        <taxon>Eukaryota</taxon>
        <taxon>Metazoa</taxon>
        <taxon>Spiralia</taxon>
        <taxon>Lophotrochozoa</taxon>
        <taxon>Mollusca</taxon>
        <taxon>Bivalvia</taxon>
        <taxon>Autobranchia</taxon>
        <taxon>Pteriomorphia</taxon>
        <taxon>Arcoida</taxon>
        <taxon>Arcoidea</taxon>
        <taxon>Arcidae</taxon>
        <taxon>Tegillarca</taxon>
    </lineage>
</organism>
<dbReference type="PANTHER" id="PTHR31497">
    <property type="entry name" value="AUTOCRINE PROLIFERATION REPRESSOR PROTEIN A"/>
    <property type="match status" value="1"/>
</dbReference>
<keyword evidence="2" id="KW-1185">Reference proteome</keyword>
<dbReference type="Gene3D" id="3.40.50.1820">
    <property type="entry name" value="alpha/beta hydrolase"/>
    <property type="match status" value="1"/>
</dbReference>
<dbReference type="InterPro" id="IPR009199">
    <property type="entry name" value="PhoPQ-act_pathogen-rel_PqaA"/>
</dbReference>
<evidence type="ECO:0000313" key="2">
    <source>
        <dbReference type="Proteomes" id="UP001217089"/>
    </source>
</evidence>
<name>A0ABQ9FPZ9_TEGGR</name>
<dbReference type="Pfam" id="PF10142">
    <property type="entry name" value="PhoPQ_related"/>
    <property type="match status" value="1"/>
</dbReference>
<dbReference type="SUPFAM" id="SSF53474">
    <property type="entry name" value="alpha/beta-Hydrolases"/>
    <property type="match status" value="1"/>
</dbReference>
<reference evidence="1 2" key="1">
    <citation type="submission" date="2022-12" db="EMBL/GenBank/DDBJ databases">
        <title>Chromosome-level genome of Tegillarca granosa.</title>
        <authorList>
            <person name="Kim J."/>
        </authorList>
    </citation>
    <scope>NUCLEOTIDE SEQUENCE [LARGE SCALE GENOMIC DNA]</scope>
    <source>
        <strain evidence="1">Teg-2019</strain>
        <tissue evidence="1">Adductor muscle</tissue>
    </source>
</reference>
<accession>A0ABQ9FPZ9</accession>
<proteinExistence type="predicted"/>
<gene>
    <name evidence="1" type="ORF">KUTeg_004444</name>
</gene>
<comment type="caution">
    <text evidence="1">The sequence shown here is derived from an EMBL/GenBank/DDBJ whole genome shotgun (WGS) entry which is preliminary data.</text>
</comment>
<dbReference type="PANTHER" id="PTHR31497:SF0">
    <property type="entry name" value="AUTOCRINE PROLIFERATION REPRESSOR PROTEIN A"/>
    <property type="match status" value="1"/>
</dbReference>
<evidence type="ECO:0000313" key="1">
    <source>
        <dbReference type="EMBL" id="KAJ8319353.1"/>
    </source>
</evidence>
<dbReference type="EMBL" id="JARBDR010000214">
    <property type="protein sequence ID" value="KAJ8319353.1"/>
    <property type="molecule type" value="Genomic_DNA"/>
</dbReference>
<sequence>MEVRPPFHGDKFVDITTLLGVSIEAITADLKMIPNQPITYKSDPSKRRRREDAAVAWTWKTFMENTTDPEIILQLPMTKAAVRAMDTISEVAKVVLGNFVNRFFVSGASKRGWTTWLTAAVDKRVFAMAPIVMDILNMQKNLHHHYRSLGGWTFAFDDYYTLDIMSRLDSAEFQKMTNIIDPLVYKDRYKEIPKLVISSTGDEFFLLDDSHFYFSKLKENTYLRILPNAEHSCIGHIISLMFTLRAFFLNTVSNLPIPKLEWTRSSTIFGGQITLKTNIPPTSVTAYYASTLDNKRKDFRLFVAKSQNSTDSRFNPVFWYKKEVSKLGNNTFKAEFENPPYGWLAFFIQVSL</sequence>
<protein>
    <submittedName>
        <fullName evidence="1">Uncharacterized protein</fullName>
    </submittedName>
</protein>